<accession>A0A168XYX5</accession>
<keyword evidence="4" id="KW-0235">DNA replication</keyword>
<evidence type="ECO:0000256" key="2">
    <source>
        <dbReference type="ARBA" id="ARBA00022679"/>
    </source>
</evidence>
<dbReference type="GO" id="GO:0003677">
    <property type="term" value="F:DNA binding"/>
    <property type="evidence" value="ECO:0007669"/>
    <property type="project" value="InterPro"/>
</dbReference>
<gene>
    <name evidence="8" type="ORF">A6A40_00270</name>
</gene>
<evidence type="ECO:0000256" key="7">
    <source>
        <dbReference type="ARBA" id="ARBA00049244"/>
    </source>
</evidence>
<evidence type="ECO:0000256" key="3">
    <source>
        <dbReference type="ARBA" id="ARBA00022695"/>
    </source>
</evidence>
<protein>
    <recommendedName>
        <fullName evidence="1">DNA-directed DNA polymerase</fullName>
        <ecNumber evidence="1">2.7.7.7</ecNumber>
    </recommendedName>
</protein>
<dbReference type="GO" id="GO:0006261">
    <property type="term" value="P:DNA-templated DNA replication"/>
    <property type="evidence" value="ECO:0007669"/>
    <property type="project" value="TreeGrafter"/>
</dbReference>
<dbReference type="InterPro" id="IPR027417">
    <property type="entry name" value="P-loop_NTPase"/>
</dbReference>
<sequence>MKLQPKAIDGFLRSPDPKVRAVLLYGPDSGLVRDRAQTLGKTVVPDLSDPFRVAEFLGRALADDPARLADEAAAISFTGGRRLIRVRDAEDNSTAAFTAFLENLPPGDSLVVVESGDLSARSKLRLLFEGADGAAAIPCYVEEEASLGRVIADILHGHGLTADPDALGFLAANLVGDRMVARGEAEKLALYMGDGKRVRLEDAQACIGDSAALSMDEPVWAAAEGDFATLDRSLARLFAEGTSPVPILRGAQRHFQRLQLLCAQVAAGKSPEAAVESLRPPVFFKLKTRLVRQARHWSPGHVRQALERLVDAEADCKRTNMPDETLCARVLFQLASLGARR</sequence>
<dbReference type="Gene3D" id="1.10.8.60">
    <property type="match status" value="1"/>
</dbReference>
<keyword evidence="2" id="KW-0808">Transferase</keyword>
<dbReference type="Gene3D" id="1.20.272.10">
    <property type="match status" value="1"/>
</dbReference>
<reference evidence="8 9" key="1">
    <citation type="journal article" date="2013" name="Int. J. Syst. Evol. Microbiol.">
        <title>Azospirillum humicireducens sp. nov., a nitrogen-fixing bacterium isolated from a microbial fuel cell.</title>
        <authorList>
            <person name="Zhou S."/>
            <person name="Han L."/>
            <person name="Wang Y."/>
            <person name="Yang G."/>
            <person name="Zhuang L."/>
            <person name="Hu P."/>
        </authorList>
    </citation>
    <scope>NUCLEOTIDE SEQUENCE [LARGE SCALE GENOMIC DNA]</scope>
    <source>
        <strain evidence="8 9">SgZ-5</strain>
    </source>
</reference>
<dbReference type="SUPFAM" id="SSF52540">
    <property type="entry name" value="P-loop containing nucleoside triphosphate hydrolases"/>
    <property type="match status" value="1"/>
</dbReference>
<dbReference type="GO" id="GO:0003887">
    <property type="term" value="F:DNA-directed DNA polymerase activity"/>
    <property type="evidence" value="ECO:0007669"/>
    <property type="project" value="UniProtKB-KW"/>
</dbReference>
<comment type="catalytic activity">
    <reaction evidence="7">
        <text>DNA(n) + a 2'-deoxyribonucleoside 5'-triphosphate = DNA(n+1) + diphosphate</text>
        <dbReference type="Rhea" id="RHEA:22508"/>
        <dbReference type="Rhea" id="RHEA-COMP:17339"/>
        <dbReference type="Rhea" id="RHEA-COMP:17340"/>
        <dbReference type="ChEBI" id="CHEBI:33019"/>
        <dbReference type="ChEBI" id="CHEBI:61560"/>
        <dbReference type="ChEBI" id="CHEBI:173112"/>
        <dbReference type="EC" id="2.7.7.7"/>
    </reaction>
</comment>
<keyword evidence="3" id="KW-0548">Nucleotidyltransferase</keyword>
<keyword evidence="9" id="KW-1185">Reference proteome</keyword>
<dbReference type="PANTHER" id="PTHR34388:SF1">
    <property type="entry name" value="DNA POLYMERASE III SUBUNIT DELTA"/>
    <property type="match status" value="1"/>
</dbReference>
<evidence type="ECO:0000256" key="4">
    <source>
        <dbReference type="ARBA" id="ARBA00022705"/>
    </source>
</evidence>
<dbReference type="GO" id="GO:0009360">
    <property type="term" value="C:DNA polymerase III complex"/>
    <property type="evidence" value="ECO:0007669"/>
    <property type="project" value="TreeGrafter"/>
</dbReference>
<dbReference type="NCBIfam" id="TIGR01128">
    <property type="entry name" value="holA"/>
    <property type="match status" value="1"/>
</dbReference>
<evidence type="ECO:0000256" key="1">
    <source>
        <dbReference type="ARBA" id="ARBA00012417"/>
    </source>
</evidence>
<keyword evidence="5" id="KW-0239">DNA-directed DNA polymerase</keyword>
<organism evidence="8 9">
    <name type="scientific">Azospirillum humicireducens</name>
    <dbReference type="NCBI Taxonomy" id="1226968"/>
    <lineage>
        <taxon>Bacteria</taxon>
        <taxon>Pseudomonadati</taxon>
        <taxon>Pseudomonadota</taxon>
        <taxon>Alphaproteobacteria</taxon>
        <taxon>Rhodospirillales</taxon>
        <taxon>Azospirillaceae</taxon>
        <taxon>Azospirillum</taxon>
    </lineage>
</organism>
<dbReference type="RefSeq" id="WP_063633491.1">
    <property type="nucleotide sequence ID" value="NZ_CP015285.1"/>
</dbReference>
<dbReference type="AlphaFoldDB" id="A0A168XYX5"/>
<evidence type="ECO:0000313" key="9">
    <source>
        <dbReference type="Proteomes" id="UP000077405"/>
    </source>
</evidence>
<evidence type="ECO:0000313" key="8">
    <source>
        <dbReference type="EMBL" id="ANC90471.1"/>
    </source>
</evidence>
<dbReference type="Gene3D" id="3.40.50.300">
    <property type="entry name" value="P-loop containing nucleotide triphosphate hydrolases"/>
    <property type="match status" value="1"/>
</dbReference>
<name>A0A168XYX5_9PROT</name>
<dbReference type="OrthoDB" id="9804983at2"/>
<dbReference type="EMBL" id="CP015285">
    <property type="protein sequence ID" value="ANC90471.1"/>
    <property type="molecule type" value="Genomic_DNA"/>
</dbReference>
<comment type="similarity">
    <text evidence="6">Belongs to the DNA polymerase HolA subunit family.</text>
</comment>
<dbReference type="EC" id="2.7.7.7" evidence="1"/>
<dbReference type="STRING" id="1226968.A6A40_00270"/>
<dbReference type="KEGG" id="ahu:A6A40_00270"/>
<proteinExistence type="inferred from homology"/>
<dbReference type="InterPro" id="IPR008921">
    <property type="entry name" value="DNA_pol3_clamp-load_cplx_C"/>
</dbReference>
<dbReference type="InterPro" id="IPR005790">
    <property type="entry name" value="DNA_polIII_delta"/>
</dbReference>
<dbReference type="Proteomes" id="UP000077405">
    <property type="component" value="Chromosome"/>
</dbReference>
<dbReference type="SUPFAM" id="SSF48019">
    <property type="entry name" value="post-AAA+ oligomerization domain-like"/>
    <property type="match status" value="1"/>
</dbReference>
<evidence type="ECO:0000256" key="6">
    <source>
        <dbReference type="ARBA" id="ARBA00034754"/>
    </source>
</evidence>
<dbReference type="PANTHER" id="PTHR34388">
    <property type="entry name" value="DNA POLYMERASE III SUBUNIT DELTA"/>
    <property type="match status" value="1"/>
</dbReference>
<evidence type="ECO:0000256" key="5">
    <source>
        <dbReference type="ARBA" id="ARBA00022932"/>
    </source>
</evidence>